<dbReference type="PANTHER" id="PTHR46193:SF18">
    <property type="entry name" value="HEXITOL PHOSPHATASE B"/>
    <property type="match status" value="1"/>
</dbReference>
<organism evidence="6 7">
    <name type="scientific">Sphingobacterium allocomposti</name>
    <dbReference type="NCBI Taxonomy" id="415956"/>
    <lineage>
        <taxon>Bacteria</taxon>
        <taxon>Pseudomonadati</taxon>
        <taxon>Bacteroidota</taxon>
        <taxon>Sphingobacteriia</taxon>
        <taxon>Sphingobacteriales</taxon>
        <taxon>Sphingobacteriaceae</taxon>
        <taxon>Sphingobacterium</taxon>
    </lineage>
</organism>
<dbReference type="EMBL" id="VNHX01000027">
    <property type="protein sequence ID" value="TYP89406.1"/>
    <property type="molecule type" value="Genomic_DNA"/>
</dbReference>
<keyword evidence="5" id="KW-0119">Carbohydrate metabolism</keyword>
<dbReference type="Gene3D" id="1.10.150.240">
    <property type="entry name" value="Putative phosphatase, domain 2"/>
    <property type="match status" value="1"/>
</dbReference>
<dbReference type="SFLD" id="SFLDG01135">
    <property type="entry name" value="C1.5.6:_HAD__Beta-PGM__Phospha"/>
    <property type="match status" value="1"/>
</dbReference>
<keyword evidence="4" id="KW-0460">Magnesium</keyword>
<comment type="caution">
    <text evidence="6">The sequence shown here is derived from an EMBL/GenBank/DDBJ whole genome shotgun (WGS) entry which is preliminary data.</text>
</comment>
<dbReference type="AlphaFoldDB" id="A0A5S5D2M7"/>
<dbReference type="SFLD" id="SFLDS00003">
    <property type="entry name" value="Haloacid_Dehalogenase"/>
    <property type="match status" value="1"/>
</dbReference>
<evidence type="ECO:0000256" key="1">
    <source>
        <dbReference type="ARBA" id="ARBA00001946"/>
    </source>
</evidence>
<evidence type="ECO:0000256" key="5">
    <source>
        <dbReference type="ARBA" id="ARBA00023277"/>
    </source>
</evidence>
<name>A0A5S5D2M7_9SPHI</name>
<dbReference type="InterPro" id="IPR036412">
    <property type="entry name" value="HAD-like_sf"/>
</dbReference>
<dbReference type="InterPro" id="IPR041492">
    <property type="entry name" value="HAD_2"/>
</dbReference>
<dbReference type="PANTHER" id="PTHR46193">
    <property type="entry name" value="6-PHOSPHOGLUCONATE PHOSPHATASE"/>
    <property type="match status" value="1"/>
</dbReference>
<protein>
    <submittedName>
        <fullName evidence="6">HAD superfamily hydrolase (TIGR01509 family)/beta-phosphoglucomutase family hydrolase</fullName>
    </submittedName>
</protein>
<accession>A0A5S5D2M7</accession>
<dbReference type="GO" id="GO:0046872">
    <property type="term" value="F:metal ion binding"/>
    <property type="evidence" value="ECO:0007669"/>
    <property type="project" value="UniProtKB-KW"/>
</dbReference>
<dbReference type="OrthoDB" id="9797743at2"/>
<dbReference type="PRINTS" id="PR00413">
    <property type="entry name" value="HADHALOGNASE"/>
</dbReference>
<comment type="cofactor">
    <cofactor evidence="1">
        <name>Mg(2+)</name>
        <dbReference type="ChEBI" id="CHEBI:18420"/>
    </cofactor>
</comment>
<keyword evidence="7" id="KW-1185">Reference proteome</keyword>
<dbReference type="InterPro" id="IPR006439">
    <property type="entry name" value="HAD-SF_hydro_IA"/>
</dbReference>
<comment type="similarity">
    <text evidence="2">Belongs to the HAD-like hydrolase superfamily. CbbY/CbbZ/Gph/YieH family.</text>
</comment>
<gene>
    <name evidence="6" type="ORF">BC792_1277</name>
</gene>
<dbReference type="GO" id="GO:0016787">
    <property type="term" value="F:hydrolase activity"/>
    <property type="evidence" value="ECO:0007669"/>
    <property type="project" value="UniProtKB-KW"/>
</dbReference>
<evidence type="ECO:0000256" key="3">
    <source>
        <dbReference type="ARBA" id="ARBA00022723"/>
    </source>
</evidence>
<keyword evidence="6" id="KW-0378">Hydrolase</keyword>
<dbReference type="Pfam" id="PF13419">
    <property type="entry name" value="HAD_2"/>
    <property type="match status" value="1"/>
</dbReference>
<dbReference type="Gene3D" id="3.40.50.1000">
    <property type="entry name" value="HAD superfamily/HAD-like"/>
    <property type="match status" value="1"/>
</dbReference>
<dbReference type="InterPro" id="IPR051600">
    <property type="entry name" value="Beta-PGM-like"/>
</dbReference>
<dbReference type="InterPro" id="IPR023198">
    <property type="entry name" value="PGP-like_dom2"/>
</dbReference>
<dbReference type="InterPro" id="IPR023214">
    <property type="entry name" value="HAD_sf"/>
</dbReference>
<evidence type="ECO:0000256" key="2">
    <source>
        <dbReference type="ARBA" id="ARBA00006171"/>
    </source>
</evidence>
<evidence type="ECO:0000313" key="6">
    <source>
        <dbReference type="EMBL" id="TYP89406.1"/>
    </source>
</evidence>
<dbReference type="NCBIfam" id="TIGR01509">
    <property type="entry name" value="HAD-SF-IA-v3"/>
    <property type="match status" value="1"/>
</dbReference>
<reference evidence="6 7" key="1">
    <citation type="submission" date="2019-07" db="EMBL/GenBank/DDBJ databases">
        <title>Genomic Encyclopedia of Archaeal and Bacterial Type Strains, Phase II (KMG-II): from individual species to whole genera.</title>
        <authorList>
            <person name="Goeker M."/>
        </authorList>
    </citation>
    <scope>NUCLEOTIDE SEQUENCE [LARGE SCALE GENOMIC DNA]</scope>
    <source>
        <strain evidence="6 7">DSM 18850</strain>
    </source>
</reference>
<evidence type="ECO:0000256" key="4">
    <source>
        <dbReference type="ARBA" id="ARBA00022842"/>
    </source>
</evidence>
<dbReference type="RefSeq" id="WP_148910007.1">
    <property type="nucleotide sequence ID" value="NZ_VNHX01000027.1"/>
</dbReference>
<evidence type="ECO:0000313" key="7">
    <source>
        <dbReference type="Proteomes" id="UP000325105"/>
    </source>
</evidence>
<dbReference type="SFLD" id="SFLDG01129">
    <property type="entry name" value="C1.5:_HAD__Beta-PGM__Phosphata"/>
    <property type="match status" value="1"/>
</dbReference>
<dbReference type="Proteomes" id="UP000325105">
    <property type="component" value="Unassembled WGS sequence"/>
</dbReference>
<dbReference type="CDD" id="cd07505">
    <property type="entry name" value="HAD_BPGM-like"/>
    <property type="match status" value="1"/>
</dbReference>
<proteinExistence type="inferred from homology"/>
<sequence length="228" mass="26194">MHLNDKTKDFSQKAVIFDMDGVICHTNPYHAKAFEAFFDNYQIPYTEQEFEEHMYGKHNSYIMTHFFKRAISGEELRKLEEEKEGLFRSIYREKVETLPYYIEFLEDLKLHGFRTAVATSAPRANLDLILDVLKIEEKMESLLASEDVTHHKPDPEVYLMSAERLGVSPAECVVFEDSFSGVTAALRAGMKVVGVLSSHTREQLPPCDFYIHNYSEINADGVLNLLNS</sequence>
<dbReference type="SUPFAM" id="SSF56784">
    <property type="entry name" value="HAD-like"/>
    <property type="match status" value="1"/>
</dbReference>
<keyword evidence="3" id="KW-0479">Metal-binding</keyword>